<accession>A0A1Y2DCV4</accession>
<evidence type="ECO:0000313" key="3">
    <source>
        <dbReference type="Proteomes" id="UP000193467"/>
    </source>
</evidence>
<evidence type="ECO:0000313" key="2">
    <source>
        <dbReference type="EMBL" id="ORY57103.1"/>
    </source>
</evidence>
<dbReference type="Proteomes" id="UP000193467">
    <property type="component" value="Unassembled WGS sequence"/>
</dbReference>
<proteinExistence type="predicted"/>
<protein>
    <submittedName>
        <fullName evidence="2">Uncharacterized protein</fullName>
    </submittedName>
</protein>
<dbReference type="InParanoid" id="A0A1Y2DCV4"/>
<dbReference type="AlphaFoldDB" id="A0A1Y2DCV4"/>
<gene>
    <name evidence="2" type="ORF">BCR35DRAFT_355521</name>
</gene>
<feature type="region of interest" description="Disordered" evidence="1">
    <location>
        <begin position="179"/>
        <end position="235"/>
    </location>
</feature>
<comment type="caution">
    <text evidence="2">The sequence shown here is derived from an EMBL/GenBank/DDBJ whole genome shotgun (WGS) entry which is preliminary data.</text>
</comment>
<feature type="compositionally biased region" description="Low complexity" evidence="1">
    <location>
        <begin position="194"/>
        <end position="208"/>
    </location>
</feature>
<reference evidence="2 3" key="1">
    <citation type="submission" date="2016-07" db="EMBL/GenBank/DDBJ databases">
        <title>Pervasive Adenine N6-methylation of Active Genes in Fungi.</title>
        <authorList>
            <consortium name="DOE Joint Genome Institute"/>
            <person name="Mondo S.J."/>
            <person name="Dannebaum R.O."/>
            <person name="Kuo R.C."/>
            <person name="Labutti K."/>
            <person name="Haridas S."/>
            <person name="Kuo A."/>
            <person name="Salamov A."/>
            <person name="Ahrendt S.R."/>
            <person name="Lipzen A."/>
            <person name="Sullivan W."/>
            <person name="Andreopoulos W.B."/>
            <person name="Clum A."/>
            <person name="Lindquist E."/>
            <person name="Daum C."/>
            <person name="Ramamoorthy G.K."/>
            <person name="Gryganskyi A."/>
            <person name="Culley D."/>
            <person name="Magnuson J.K."/>
            <person name="James T.Y."/>
            <person name="O'Malley M.A."/>
            <person name="Stajich J.E."/>
            <person name="Spatafora J.W."/>
            <person name="Visel A."/>
            <person name="Grigoriev I.V."/>
        </authorList>
    </citation>
    <scope>NUCLEOTIDE SEQUENCE [LARGE SCALE GENOMIC DNA]</scope>
    <source>
        <strain evidence="2 3">62-1032</strain>
    </source>
</reference>
<sequence>MSAPGVAFLNLYFLRDHISTFLPPLPEHPSKQDILLGLAVRDELARLFLGTDPFFRRPTLDGVRQEAEALCLAVLEQSTALRSDIDNAMQNAYTRGHLINSIESVGLHRHRPFARLMAFPFVDETLYGLVKVIALLMAEVCQNRAHDAVPEIWLGYEHWQNLGPYTKARVVLQAKLYGSEHRRREQRTREASHPSHSSAESTGAASSSHRNLPSLTHRQARRSRVSQGELRSRWA</sequence>
<feature type="compositionally biased region" description="Basic and acidic residues" evidence="1">
    <location>
        <begin position="179"/>
        <end position="193"/>
    </location>
</feature>
<name>A0A1Y2DCV4_9BASI</name>
<evidence type="ECO:0000256" key="1">
    <source>
        <dbReference type="SAM" id="MobiDB-lite"/>
    </source>
</evidence>
<organism evidence="2 3">
    <name type="scientific">Leucosporidium creatinivorum</name>
    <dbReference type="NCBI Taxonomy" id="106004"/>
    <lineage>
        <taxon>Eukaryota</taxon>
        <taxon>Fungi</taxon>
        <taxon>Dikarya</taxon>
        <taxon>Basidiomycota</taxon>
        <taxon>Pucciniomycotina</taxon>
        <taxon>Microbotryomycetes</taxon>
        <taxon>Leucosporidiales</taxon>
        <taxon>Leucosporidium</taxon>
    </lineage>
</organism>
<keyword evidence="3" id="KW-1185">Reference proteome</keyword>
<dbReference type="EMBL" id="MCGR01000083">
    <property type="protein sequence ID" value="ORY57103.1"/>
    <property type="molecule type" value="Genomic_DNA"/>
</dbReference>